<reference evidence="8 9" key="1">
    <citation type="submission" date="2016-10" db="EMBL/GenBank/DDBJ databases">
        <title>Description of Gloeomargarita lithophora gen. nov., sp. nov., a thylakoid-bearing basal-branching cyanobacterium with intracellular carbonates, and proposal for Gloeomargaritales ord. nov.</title>
        <authorList>
            <person name="Moreira D."/>
            <person name="Tavera R."/>
            <person name="Benzerara K."/>
            <person name="Skouri-Panet F."/>
            <person name="Couradeau E."/>
            <person name="Gerard E."/>
            <person name="Loussert C."/>
            <person name="Novelo E."/>
            <person name="Zivanovic Y."/>
            <person name="Lopez-Garcia P."/>
        </authorList>
    </citation>
    <scope>NUCLEOTIDE SEQUENCE [LARGE SCALE GENOMIC DNA]</scope>
    <source>
        <strain evidence="8 9">D10</strain>
    </source>
</reference>
<protein>
    <submittedName>
        <fullName evidence="8">Ferredoxin</fullName>
    </submittedName>
</protein>
<dbReference type="Pfam" id="PF00111">
    <property type="entry name" value="Fer2"/>
    <property type="match status" value="1"/>
</dbReference>
<keyword evidence="5" id="KW-0411">Iron-sulfur</keyword>
<dbReference type="PANTHER" id="PTHR23426">
    <property type="entry name" value="FERREDOXIN/ADRENODOXIN"/>
    <property type="match status" value="1"/>
</dbReference>
<organism evidence="8 9">
    <name type="scientific">Gloeomargarita lithophora Alchichica-D10</name>
    <dbReference type="NCBI Taxonomy" id="1188229"/>
    <lineage>
        <taxon>Bacteria</taxon>
        <taxon>Bacillati</taxon>
        <taxon>Cyanobacteriota</taxon>
        <taxon>Cyanophyceae</taxon>
        <taxon>Gloeomargaritales</taxon>
        <taxon>Gloeomargaritaceae</taxon>
        <taxon>Gloeomargarita</taxon>
    </lineage>
</organism>
<evidence type="ECO:0000256" key="6">
    <source>
        <dbReference type="ARBA" id="ARBA00034078"/>
    </source>
</evidence>
<name>A0A1J0AEG8_9CYAN</name>
<dbReference type="GO" id="GO:0046872">
    <property type="term" value="F:metal ion binding"/>
    <property type="evidence" value="ECO:0007669"/>
    <property type="project" value="UniProtKB-KW"/>
</dbReference>
<dbReference type="InterPro" id="IPR001055">
    <property type="entry name" value="Adrenodoxin-like"/>
</dbReference>
<dbReference type="InterPro" id="IPR036010">
    <property type="entry name" value="2Fe-2S_ferredoxin-like_sf"/>
</dbReference>
<dbReference type="GO" id="GO:0009055">
    <property type="term" value="F:electron transfer activity"/>
    <property type="evidence" value="ECO:0007669"/>
    <property type="project" value="TreeGrafter"/>
</dbReference>
<dbReference type="STRING" id="1188229.GlitD10_2006"/>
<evidence type="ECO:0000256" key="3">
    <source>
        <dbReference type="ARBA" id="ARBA00022723"/>
    </source>
</evidence>
<feature type="domain" description="2Fe-2S ferredoxin-type" evidence="7">
    <location>
        <begin position="45"/>
        <end position="92"/>
    </location>
</feature>
<keyword evidence="4" id="KW-0408">Iron</keyword>
<keyword evidence="9" id="KW-1185">Reference proteome</keyword>
<gene>
    <name evidence="8" type="ORF">GlitD10_2006</name>
</gene>
<evidence type="ECO:0000256" key="4">
    <source>
        <dbReference type="ARBA" id="ARBA00023004"/>
    </source>
</evidence>
<dbReference type="InterPro" id="IPR012675">
    <property type="entry name" value="Beta-grasp_dom_sf"/>
</dbReference>
<evidence type="ECO:0000259" key="7">
    <source>
        <dbReference type="Pfam" id="PF00111"/>
    </source>
</evidence>
<evidence type="ECO:0000256" key="1">
    <source>
        <dbReference type="ARBA" id="ARBA00010914"/>
    </source>
</evidence>
<dbReference type="OrthoDB" id="425218at2"/>
<evidence type="ECO:0000313" key="9">
    <source>
        <dbReference type="Proteomes" id="UP000180235"/>
    </source>
</evidence>
<dbReference type="GO" id="GO:0140647">
    <property type="term" value="P:P450-containing electron transport chain"/>
    <property type="evidence" value="ECO:0007669"/>
    <property type="project" value="InterPro"/>
</dbReference>
<accession>A0A1J0AEG8</accession>
<dbReference type="InterPro" id="IPR001041">
    <property type="entry name" value="2Fe-2S_ferredoxin-type"/>
</dbReference>
<dbReference type="RefSeq" id="WP_071454785.1">
    <property type="nucleotide sequence ID" value="NZ_CP017675.1"/>
</dbReference>
<evidence type="ECO:0000256" key="2">
    <source>
        <dbReference type="ARBA" id="ARBA00022714"/>
    </source>
</evidence>
<dbReference type="CDD" id="cd00207">
    <property type="entry name" value="fer2"/>
    <property type="match status" value="1"/>
</dbReference>
<keyword evidence="2" id="KW-0001">2Fe-2S</keyword>
<sequence length="102" mass="10996">MVTATTASICFQKEGKEVIVANGANLRQQAVANRIDLYTFGGKLMNCGGVGQCATCVVEILDGMTNLSAPTEFEQKKLRKKPQCRLACQTLVYGPVTVKTKP</sequence>
<dbReference type="KEGG" id="glt:GlitD10_2006"/>
<evidence type="ECO:0000256" key="5">
    <source>
        <dbReference type="ARBA" id="ARBA00023014"/>
    </source>
</evidence>
<dbReference type="Proteomes" id="UP000180235">
    <property type="component" value="Chromosome"/>
</dbReference>
<comment type="similarity">
    <text evidence="1">Belongs to the adrenodoxin/putidaredoxin family.</text>
</comment>
<dbReference type="PANTHER" id="PTHR23426:SF65">
    <property type="entry name" value="FERREDOXIN-2, MITOCHONDRIAL"/>
    <property type="match status" value="1"/>
</dbReference>
<comment type="cofactor">
    <cofactor evidence="6">
        <name>[2Fe-2S] cluster</name>
        <dbReference type="ChEBI" id="CHEBI:190135"/>
    </cofactor>
</comment>
<dbReference type="Gene3D" id="3.10.20.30">
    <property type="match status" value="1"/>
</dbReference>
<dbReference type="EMBL" id="CP017675">
    <property type="protein sequence ID" value="APB34332.1"/>
    <property type="molecule type" value="Genomic_DNA"/>
</dbReference>
<keyword evidence="3" id="KW-0479">Metal-binding</keyword>
<dbReference type="AlphaFoldDB" id="A0A1J0AEG8"/>
<dbReference type="GO" id="GO:0051537">
    <property type="term" value="F:2 iron, 2 sulfur cluster binding"/>
    <property type="evidence" value="ECO:0007669"/>
    <property type="project" value="UniProtKB-KW"/>
</dbReference>
<proteinExistence type="inferred from homology"/>
<evidence type="ECO:0000313" key="8">
    <source>
        <dbReference type="EMBL" id="APB34332.1"/>
    </source>
</evidence>
<dbReference type="SUPFAM" id="SSF54292">
    <property type="entry name" value="2Fe-2S ferredoxin-like"/>
    <property type="match status" value="1"/>
</dbReference>